<evidence type="ECO:0000313" key="5">
    <source>
        <dbReference type="Proteomes" id="UP000507962"/>
    </source>
</evidence>
<dbReference type="Proteomes" id="UP000507962">
    <property type="component" value="Unassembled WGS sequence"/>
</dbReference>
<evidence type="ECO:0000313" key="4">
    <source>
        <dbReference type="EMBL" id="VFQ44827.1"/>
    </source>
</evidence>
<evidence type="ECO:0000256" key="1">
    <source>
        <dbReference type="ARBA" id="ARBA00000274"/>
    </source>
</evidence>
<name>A0A4U8YMR5_9BACT</name>
<accession>A0A4U8YMR5</accession>
<dbReference type="Gene3D" id="3.40.50.450">
    <property type="match status" value="1"/>
</dbReference>
<evidence type="ECO:0000256" key="2">
    <source>
        <dbReference type="ARBA" id="ARBA00006763"/>
    </source>
</evidence>
<keyword evidence="3" id="KW-0203">Cytokinin biosynthesis</keyword>
<dbReference type="Pfam" id="PF03641">
    <property type="entry name" value="Lysine_decarbox"/>
    <property type="match status" value="1"/>
</dbReference>
<dbReference type="InterPro" id="IPR031100">
    <property type="entry name" value="LOG_fam"/>
</dbReference>
<dbReference type="GO" id="GO:0005829">
    <property type="term" value="C:cytosol"/>
    <property type="evidence" value="ECO:0007669"/>
    <property type="project" value="TreeGrafter"/>
</dbReference>
<keyword evidence="3 4" id="KW-0378">Hydrolase</keyword>
<dbReference type="GO" id="GO:0009691">
    <property type="term" value="P:cytokinin biosynthetic process"/>
    <property type="evidence" value="ECO:0007669"/>
    <property type="project" value="UniProtKB-UniRule"/>
</dbReference>
<dbReference type="EC" id="3.2.2.n1" evidence="3"/>
<comment type="catalytic activity">
    <reaction evidence="1">
        <text>AMP + H2O = D-ribose 5-phosphate + adenine</text>
        <dbReference type="Rhea" id="RHEA:20129"/>
        <dbReference type="ChEBI" id="CHEBI:15377"/>
        <dbReference type="ChEBI" id="CHEBI:16708"/>
        <dbReference type="ChEBI" id="CHEBI:78346"/>
        <dbReference type="ChEBI" id="CHEBI:456215"/>
        <dbReference type="EC" id="3.2.2.4"/>
    </reaction>
</comment>
<comment type="similarity">
    <text evidence="2 3">Belongs to the LOG family.</text>
</comment>
<dbReference type="RefSeq" id="WP_180140774.1">
    <property type="nucleotide sequence ID" value="NZ_CAADHO010000004.1"/>
</dbReference>
<proteinExistence type="inferred from homology"/>
<reference evidence="4 5" key="1">
    <citation type="submission" date="2019-03" db="EMBL/GenBank/DDBJ databases">
        <authorList>
            <person name="Nijsse B."/>
        </authorList>
    </citation>
    <scope>NUCLEOTIDE SEQUENCE [LARGE SCALE GENOMIC DNA]</scope>
    <source>
        <strain evidence="4">Desulfoluna butyratoxydans MSL71</strain>
    </source>
</reference>
<gene>
    <name evidence="4" type="ORF">MSL71_24840</name>
</gene>
<dbReference type="PANTHER" id="PTHR31223:SF70">
    <property type="entry name" value="LOG FAMILY PROTEIN YJL055W"/>
    <property type="match status" value="1"/>
</dbReference>
<organism evidence="4 5">
    <name type="scientific">Desulfoluna butyratoxydans</name>
    <dbReference type="NCBI Taxonomy" id="231438"/>
    <lineage>
        <taxon>Bacteria</taxon>
        <taxon>Pseudomonadati</taxon>
        <taxon>Thermodesulfobacteriota</taxon>
        <taxon>Desulfobacteria</taxon>
        <taxon>Desulfobacterales</taxon>
        <taxon>Desulfolunaceae</taxon>
        <taxon>Desulfoluna</taxon>
    </lineage>
</organism>
<dbReference type="SUPFAM" id="SSF102405">
    <property type="entry name" value="MCP/YpsA-like"/>
    <property type="match status" value="1"/>
</dbReference>
<keyword evidence="5" id="KW-1185">Reference proteome</keyword>
<dbReference type="PANTHER" id="PTHR31223">
    <property type="entry name" value="LOG FAMILY PROTEIN YJL055W"/>
    <property type="match status" value="1"/>
</dbReference>
<dbReference type="AlphaFoldDB" id="A0A4U8YMR5"/>
<sequence length="199" mass="21823">MKNICVFCGASPGSNPAYLEGARELGKTMAANDIRLVYGGGSLGMMGTLAKTVKEYGGKVTGVITRHLVDMEVALTDLDDLRVVDTMHERKGLMAELSDGFIALPGGFGTMEEIFEIITWSQLGIHKKPCGFLNVDTYYDKLMAFFNHMADQSFIEADYSNIVLMDEKPDGLISRLRAFTPVESDKGKWAKELTANSHA</sequence>
<dbReference type="NCBIfam" id="TIGR00730">
    <property type="entry name" value="Rossman fold protein, TIGR00730 family"/>
    <property type="match status" value="1"/>
</dbReference>
<evidence type="ECO:0000256" key="3">
    <source>
        <dbReference type="RuleBase" id="RU363015"/>
    </source>
</evidence>
<dbReference type="GO" id="GO:0008714">
    <property type="term" value="F:AMP nucleosidase activity"/>
    <property type="evidence" value="ECO:0007669"/>
    <property type="project" value="UniProtKB-EC"/>
</dbReference>
<protein>
    <recommendedName>
        <fullName evidence="3">Cytokinin riboside 5'-monophosphate phosphoribohydrolase</fullName>
        <ecNumber evidence="3">3.2.2.n1</ecNumber>
    </recommendedName>
</protein>
<dbReference type="EMBL" id="CAADHO010000004">
    <property type="protein sequence ID" value="VFQ44827.1"/>
    <property type="molecule type" value="Genomic_DNA"/>
</dbReference>
<dbReference type="InterPro" id="IPR005269">
    <property type="entry name" value="LOG"/>
</dbReference>